<name>A0ABV5JBK4_9BACT</name>
<dbReference type="Proteomes" id="UP001589654">
    <property type="component" value="Unassembled WGS sequence"/>
</dbReference>
<evidence type="ECO:0000313" key="1">
    <source>
        <dbReference type="EMBL" id="MFB9213299.1"/>
    </source>
</evidence>
<dbReference type="EMBL" id="JBHMEW010000067">
    <property type="protein sequence ID" value="MFB9213299.1"/>
    <property type="molecule type" value="Genomic_DNA"/>
</dbReference>
<dbReference type="Gene3D" id="3.30.450.20">
    <property type="entry name" value="PAS domain"/>
    <property type="match status" value="1"/>
</dbReference>
<protein>
    <submittedName>
        <fullName evidence="1">Cysteine protease</fullName>
    </submittedName>
</protein>
<organism evidence="1 2">
    <name type="scientific">Echinicola jeungdonensis</name>
    <dbReference type="NCBI Taxonomy" id="709343"/>
    <lineage>
        <taxon>Bacteria</taxon>
        <taxon>Pseudomonadati</taxon>
        <taxon>Bacteroidota</taxon>
        <taxon>Cytophagia</taxon>
        <taxon>Cytophagales</taxon>
        <taxon>Cyclobacteriaceae</taxon>
        <taxon>Echinicola</taxon>
    </lineage>
</organism>
<accession>A0ABV5JBK4</accession>
<dbReference type="CDD" id="cd18773">
    <property type="entry name" value="PDC1_HK_sensor"/>
    <property type="match status" value="1"/>
</dbReference>
<dbReference type="RefSeq" id="WP_379945462.1">
    <property type="nucleotide sequence ID" value="NZ_JBHMEW010000067.1"/>
</dbReference>
<keyword evidence="2" id="KW-1185">Reference proteome</keyword>
<gene>
    <name evidence="1" type="ORF">ACFFUR_15895</name>
</gene>
<dbReference type="GO" id="GO:0008233">
    <property type="term" value="F:peptidase activity"/>
    <property type="evidence" value="ECO:0007669"/>
    <property type="project" value="UniProtKB-KW"/>
</dbReference>
<evidence type="ECO:0000313" key="2">
    <source>
        <dbReference type="Proteomes" id="UP001589654"/>
    </source>
</evidence>
<keyword evidence="1" id="KW-0645">Protease</keyword>
<sequence length="332" mass="38713">MRWCFSVNVVILLISSACKKEINEGNTQQFADLDSIINVIESRLFPLEEDIDQLTNFTEELFQNQEFYIQKAEKERYKISEDGVVFKEDVQPYESGVYVAANTPNREKALQQLYYTEAMDSLLRIIKNKTPFISQVYFNTKLQMCRIYPEFDVLNIADANLDLTSFNFYYLADEVRNPERESRWVEEVYIDPAGRGWILSLIHPVYYLGDLKGVLGIDITVKDLFQQFLNIKGKKIVIVDGSGTVVAGTSAAIETLNLPPLKYHTYIQTINSDNYRKEDFNLFKSKSKEVRKMISKFLLENDNQFMYREGQNSYKVLCRQMNLLNWYVLQIG</sequence>
<keyword evidence="1" id="KW-0378">Hydrolase</keyword>
<dbReference type="GO" id="GO:0006508">
    <property type="term" value="P:proteolysis"/>
    <property type="evidence" value="ECO:0007669"/>
    <property type="project" value="UniProtKB-KW"/>
</dbReference>
<reference evidence="1 2" key="1">
    <citation type="submission" date="2024-09" db="EMBL/GenBank/DDBJ databases">
        <authorList>
            <person name="Sun Q."/>
            <person name="Mori K."/>
        </authorList>
    </citation>
    <scope>NUCLEOTIDE SEQUENCE [LARGE SCALE GENOMIC DNA]</scope>
    <source>
        <strain evidence="1 2">CECT 7682</strain>
    </source>
</reference>
<comment type="caution">
    <text evidence="1">The sequence shown here is derived from an EMBL/GenBank/DDBJ whole genome shotgun (WGS) entry which is preliminary data.</text>
</comment>
<proteinExistence type="predicted"/>
<dbReference type="PROSITE" id="PS51257">
    <property type="entry name" value="PROKAR_LIPOPROTEIN"/>
    <property type="match status" value="1"/>
</dbReference>